<feature type="region of interest" description="Disordered" evidence="1">
    <location>
        <begin position="44"/>
        <end position="65"/>
    </location>
</feature>
<feature type="domain" description="ABC-type glycine betaine transport system substrate-binding" evidence="3">
    <location>
        <begin position="61"/>
        <end position="322"/>
    </location>
</feature>
<sequence>MKNAVLHRSRLQAAGRRTLALPAALAAATSLALALAGCGANSNPLEDTSSQPAAGGTAQAPLVVGSSGSTESQTIAEIYAGALRSAGFEVETKPGIGSREVYVKAVEEGSVDIIPDYSGNLLLHLDGNATAASAPDVLAALPAALPEGLKVLEAAPAESKDAMVVTKATAEKYQLSSIEDMAKVCGELTIGANPEFREREYGLPGLEAKYNCVPKDFEPINDYGGPATLKALLTDQIQVADIYTTTPSIEDNDLVVLEDPKNLFIAQQVLPLVKADAVSQDAAAVLDKVSAELRTEDLVDLNRQVSGDEKRSPADAAADWLEAEGFGA</sequence>
<dbReference type="Pfam" id="PF04069">
    <property type="entry name" value="OpuAC"/>
    <property type="match status" value="1"/>
</dbReference>
<keyword evidence="2" id="KW-0732">Signal</keyword>
<dbReference type="EMBL" id="JAAZSQ010000002">
    <property type="protein sequence ID" value="NKX53713.1"/>
    <property type="molecule type" value="Genomic_DNA"/>
</dbReference>
<evidence type="ECO:0000313" key="4">
    <source>
        <dbReference type="EMBL" id="NKX53713.1"/>
    </source>
</evidence>
<dbReference type="AlphaFoldDB" id="A0A7X6HAV8"/>
<organism evidence="4 5">
    <name type="scientific">Arthrobacter mobilis</name>
    <dbReference type="NCBI Taxonomy" id="2724944"/>
    <lineage>
        <taxon>Bacteria</taxon>
        <taxon>Bacillati</taxon>
        <taxon>Actinomycetota</taxon>
        <taxon>Actinomycetes</taxon>
        <taxon>Micrococcales</taxon>
        <taxon>Micrococcaceae</taxon>
        <taxon>Arthrobacter</taxon>
    </lineage>
</organism>
<reference evidence="4 5" key="1">
    <citation type="submission" date="2020-04" db="EMBL/GenBank/DDBJ databases">
        <title>Arthrobacter sp. nov.</title>
        <authorList>
            <person name="Liu S."/>
        </authorList>
    </citation>
    <scope>NUCLEOTIDE SEQUENCE [LARGE SCALE GENOMIC DNA]</scope>
    <source>
        <strain evidence="4 5">E918</strain>
    </source>
</reference>
<protein>
    <submittedName>
        <fullName evidence="4">ABC transporter substrate-binding protein</fullName>
    </submittedName>
</protein>
<name>A0A7X6HAV8_9MICC</name>
<dbReference type="GO" id="GO:0022857">
    <property type="term" value="F:transmembrane transporter activity"/>
    <property type="evidence" value="ECO:0007669"/>
    <property type="project" value="InterPro"/>
</dbReference>
<dbReference type="Proteomes" id="UP000544090">
    <property type="component" value="Unassembled WGS sequence"/>
</dbReference>
<dbReference type="Gene3D" id="3.40.190.10">
    <property type="entry name" value="Periplasmic binding protein-like II"/>
    <property type="match status" value="1"/>
</dbReference>
<feature type="chain" id="PRO_5038667996" evidence="2">
    <location>
        <begin position="35"/>
        <end position="328"/>
    </location>
</feature>
<dbReference type="InterPro" id="IPR007210">
    <property type="entry name" value="ABC_Gly_betaine_transp_sub-bd"/>
</dbReference>
<dbReference type="Gene3D" id="3.40.190.120">
    <property type="entry name" value="Osmoprotection protein (prox), domain 2"/>
    <property type="match status" value="1"/>
</dbReference>
<feature type="signal peptide" evidence="2">
    <location>
        <begin position="1"/>
        <end position="34"/>
    </location>
</feature>
<evidence type="ECO:0000313" key="5">
    <source>
        <dbReference type="Proteomes" id="UP000544090"/>
    </source>
</evidence>
<dbReference type="CDD" id="cd13606">
    <property type="entry name" value="PBP2_ProX_like"/>
    <property type="match status" value="1"/>
</dbReference>
<keyword evidence="5" id="KW-1185">Reference proteome</keyword>
<evidence type="ECO:0000256" key="1">
    <source>
        <dbReference type="SAM" id="MobiDB-lite"/>
    </source>
</evidence>
<proteinExistence type="predicted"/>
<gene>
    <name evidence="4" type="ORF">HGG74_03975</name>
</gene>
<accession>A0A7X6HAV8</accession>
<evidence type="ECO:0000259" key="3">
    <source>
        <dbReference type="Pfam" id="PF04069"/>
    </source>
</evidence>
<evidence type="ECO:0000256" key="2">
    <source>
        <dbReference type="SAM" id="SignalP"/>
    </source>
</evidence>
<dbReference type="SUPFAM" id="SSF53850">
    <property type="entry name" value="Periplasmic binding protein-like II"/>
    <property type="match status" value="1"/>
</dbReference>
<dbReference type="RefSeq" id="WP_168485034.1">
    <property type="nucleotide sequence ID" value="NZ_JAAZSQ010000002.1"/>
</dbReference>
<comment type="caution">
    <text evidence="4">The sequence shown here is derived from an EMBL/GenBank/DDBJ whole genome shotgun (WGS) entry which is preliminary data.</text>
</comment>
<dbReference type="GO" id="GO:0043190">
    <property type="term" value="C:ATP-binding cassette (ABC) transporter complex"/>
    <property type="evidence" value="ECO:0007669"/>
    <property type="project" value="InterPro"/>
</dbReference>